<evidence type="ECO:0000313" key="13">
    <source>
        <dbReference type="Proteomes" id="UP000245728"/>
    </source>
</evidence>
<dbReference type="GO" id="GO:0005829">
    <property type="term" value="C:cytosol"/>
    <property type="evidence" value="ECO:0007669"/>
    <property type="project" value="TreeGrafter"/>
</dbReference>
<keyword evidence="2" id="KW-0963">Cytoplasm</keyword>
<dbReference type="RefSeq" id="WP_109340834.1">
    <property type="nucleotide sequence ID" value="NZ_CP029347.1"/>
</dbReference>
<accession>A0A2S2E6R4</accession>
<dbReference type="PROSITE" id="PS51755">
    <property type="entry name" value="OMPR_PHOB"/>
    <property type="match status" value="1"/>
</dbReference>
<feature type="modified residue" description="4-aspartylphosphate" evidence="8">
    <location>
        <position position="51"/>
    </location>
</feature>
<dbReference type="FunFam" id="3.40.50.2300:FF:000002">
    <property type="entry name" value="DNA-binding response regulator PhoP"/>
    <property type="match status" value="1"/>
</dbReference>
<feature type="DNA-binding region" description="OmpR/PhoB-type" evidence="9">
    <location>
        <begin position="124"/>
        <end position="218"/>
    </location>
</feature>
<dbReference type="PROSITE" id="PS50110">
    <property type="entry name" value="RESPONSE_REGULATORY"/>
    <property type="match status" value="1"/>
</dbReference>
<dbReference type="Gene3D" id="3.40.50.2300">
    <property type="match status" value="1"/>
</dbReference>
<evidence type="ECO:0000256" key="4">
    <source>
        <dbReference type="ARBA" id="ARBA00023012"/>
    </source>
</evidence>
<dbReference type="OrthoDB" id="9802426at2"/>
<dbReference type="Gene3D" id="6.10.250.690">
    <property type="match status" value="1"/>
</dbReference>
<evidence type="ECO:0000256" key="8">
    <source>
        <dbReference type="PROSITE-ProRule" id="PRU00169"/>
    </source>
</evidence>
<dbReference type="InterPro" id="IPR039420">
    <property type="entry name" value="WalR-like"/>
</dbReference>
<dbReference type="PANTHER" id="PTHR48111:SF35">
    <property type="entry name" value="TRANSCRIPTIONAL REGULATORY PROTEIN QSEB"/>
    <property type="match status" value="1"/>
</dbReference>
<reference evidence="12 13" key="1">
    <citation type="submission" date="2018-05" db="EMBL/GenBank/DDBJ databases">
        <title>Salinimonas sp. HMF8227 Genome sequencing and assembly.</title>
        <authorList>
            <person name="Kang H."/>
            <person name="Kang J."/>
            <person name="Cha I."/>
            <person name="Kim H."/>
            <person name="Joh K."/>
        </authorList>
    </citation>
    <scope>NUCLEOTIDE SEQUENCE [LARGE SCALE GENOMIC DNA]</scope>
    <source>
        <strain evidence="12 13">HMF8227</strain>
    </source>
</reference>
<evidence type="ECO:0000259" key="10">
    <source>
        <dbReference type="PROSITE" id="PS50110"/>
    </source>
</evidence>
<evidence type="ECO:0000259" key="11">
    <source>
        <dbReference type="PROSITE" id="PS51755"/>
    </source>
</evidence>
<dbReference type="PANTHER" id="PTHR48111">
    <property type="entry name" value="REGULATOR OF RPOS"/>
    <property type="match status" value="1"/>
</dbReference>
<feature type="domain" description="OmpR/PhoB-type" evidence="11">
    <location>
        <begin position="124"/>
        <end position="218"/>
    </location>
</feature>
<evidence type="ECO:0000256" key="1">
    <source>
        <dbReference type="ARBA" id="ARBA00004496"/>
    </source>
</evidence>
<sequence>MRILLVEDDYPLAQGIKTALKGQGFAVDHLTSGKQALMALQDGDVDAAILDLGLPDMDGVDVLKSLRQKKSPIPVLVLTARDRLDDRVSGLDAGADDYLVKPFEMEELFARLRVIERRLGTASTGIVQIGPVTLDTTAQQVTLQETPIRLSKKEYMLLKILMENAGRFYSREKLETKLYEWGEEVASNAVEVHIHKLRKKLPVDFIQNTRGMGYCIQPA</sequence>
<evidence type="ECO:0000256" key="6">
    <source>
        <dbReference type="ARBA" id="ARBA00023125"/>
    </source>
</evidence>
<dbReference type="Pfam" id="PF00486">
    <property type="entry name" value="Trans_reg_C"/>
    <property type="match status" value="1"/>
</dbReference>
<proteinExistence type="predicted"/>
<evidence type="ECO:0000256" key="7">
    <source>
        <dbReference type="ARBA" id="ARBA00023163"/>
    </source>
</evidence>
<dbReference type="KEGG" id="salh:HMF8227_02883"/>
<keyword evidence="4" id="KW-0902">Two-component regulatory system</keyword>
<dbReference type="SUPFAM" id="SSF52172">
    <property type="entry name" value="CheY-like"/>
    <property type="match status" value="1"/>
</dbReference>
<evidence type="ECO:0000256" key="3">
    <source>
        <dbReference type="ARBA" id="ARBA00022553"/>
    </source>
</evidence>
<comment type="subcellular location">
    <subcellularLocation>
        <location evidence="1">Cytoplasm</location>
    </subcellularLocation>
</comment>
<dbReference type="SMART" id="SM00448">
    <property type="entry name" value="REC"/>
    <property type="match status" value="1"/>
</dbReference>
<protein>
    <submittedName>
        <fullName evidence="12">Transcriptional regulatory protein</fullName>
    </submittedName>
</protein>
<dbReference type="InterPro" id="IPR011006">
    <property type="entry name" value="CheY-like_superfamily"/>
</dbReference>
<dbReference type="GO" id="GO:0006355">
    <property type="term" value="P:regulation of DNA-templated transcription"/>
    <property type="evidence" value="ECO:0007669"/>
    <property type="project" value="InterPro"/>
</dbReference>
<keyword evidence="13" id="KW-1185">Reference proteome</keyword>
<dbReference type="GO" id="GO:0032993">
    <property type="term" value="C:protein-DNA complex"/>
    <property type="evidence" value="ECO:0007669"/>
    <property type="project" value="TreeGrafter"/>
</dbReference>
<keyword evidence="3 8" id="KW-0597">Phosphoprotein</keyword>
<evidence type="ECO:0000313" key="12">
    <source>
        <dbReference type="EMBL" id="AWL13331.1"/>
    </source>
</evidence>
<keyword evidence="6 9" id="KW-0238">DNA-binding</keyword>
<keyword evidence="7" id="KW-0804">Transcription</keyword>
<dbReference type="AlphaFoldDB" id="A0A2S2E6R4"/>
<feature type="domain" description="Response regulatory" evidence="10">
    <location>
        <begin position="2"/>
        <end position="116"/>
    </location>
</feature>
<dbReference type="InterPro" id="IPR036388">
    <property type="entry name" value="WH-like_DNA-bd_sf"/>
</dbReference>
<dbReference type="Proteomes" id="UP000245728">
    <property type="component" value="Chromosome"/>
</dbReference>
<dbReference type="Gene3D" id="1.10.10.10">
    <property type="entry name" value="Winged helix-like DNA-binding domain superfamily/Winged helix DNA-binding domain"/>
    <property type="match status" value="1"/>
</dbReference>
<name>A0A2S2E6R4_9ALTE</name>
<organism evidence="12 13">
    <name type="scientific">Saliniradius amylolyticus</name>
    <dbReference type="NCBI Taxonomy" id="2183582"/>
    <lineage>
        <taxon>Bacteria</taxon>
        <taxon>Pseudomonadati</taxon>
        <taxon>Pseudomonadota</taxon>
        <taxon>Gammaproteobacteria</taxon>
        <taxon>Alteromonadales</taxon>
        <taxon>Alteromonadaceae</taxon>
        <taxon>Saliniradius</taxon>
    </lineage>
</organism>
<keyword evidence="5" id="KW-0805">Transcription regulation</keyword>
<dbReference type="InterPro" id="IPR001789">
    <property type="entry name" value="Sig_transdc_resp-reg_receiver"/>
</dbReference>
<dbReference type="GO" id="GO:0000156">
    <property type="term" value="F:phosphorelay response regulator activity"/>
    <property type="evidence" value="ECO:0007669"/>
    <property type="project" value="TreeGrafter"/>
</dbReference>
<dbReference type="EMBL" id="CP029347">
    <property type="protein sequence ID" value="AWL13331.1"/>
    <property type="molecule type" value="Genomic_DNA"/>
</dbReference>
<dbReference type="SMART" id="SM00862">
    <property type="entry name" value="Trans_reg_C"/>
    <property type="match status" value="1"/>
</dbReference>
<dbReference type="CDD" id="cd17624">
    <property type="entry name" value="REC_OmpR_PmrA-like"/>
    <property type="match status" value="1"/>
</dbReference>
<evidence type="ECO:0000256" key="5">
    <source>
        <dbReference type="ARBA" id="ARBA00023015"/>
    </source>
</evidence>
<gene>
    <name evidence="12" type="ORF">HMF8227_02883</name>
</gene>
<dbReference type="CDD" id="cd00383">
    <property type="entry name" value="trans_reg_C"/>
    <property type="match status" value="1"/>
</dbReference>
<evidence type="ECO:0000256" key="2">
    <source>
        <dbReference type="ARBA" id="ARBA00022490"/>
    </source>
</evidence>
<dbReference type="Pfam" id="PF00072">
    <property type="entry name" value="Response_reg"/>
    <property type="match status" value="1"/>
</dbReference>
<dbReference type="InterPro" id="IPR001867">
    <property type="entry name" value="OmpR/PhoB-type_DNA-bd"/>
</dbReference>
<evidence type="ECO:0000256" key="9">
    <source>
        <dbReference type="PROSITE-ProRule" id="PRU01091"/>
    </source>
</evidence>
<dbReference type="GO" id="GO:0000976">
    <property type="term" value="F:transcription cis-regulatory region binding"/>
    <property type="evidence" value="ECO:0007669"/>
    <property type="project" value="TreeGrafter"/>
</dbReference>